<accession>A0A2K5ARU0</accession>
<dbReference type="InterPro" id="IPR022880">
    <property type="entry name" value="DNApol_IV"/>
</dbReference>
<keyword evidence="6 15" id="KW-0548">Nucleotidyltransferase</keyword>
<evidence type="ECO:0000259" key="16">
    <source>
        <dbReference type="PROSITE" id="PS50173"/>
    </source>
</evidence>
<dbReference type="HAMAP" id="MF_01113">
    <property type="entry name" value="DNApol_IV"/>
    <property type="match status" value="1"/>
</dbReference>
<comment type="subunit">
    <text evidence="15">Monomer.</text>
</comment>
<evidence type="ECO:0000256" key="14">
    <source>
        <dbReference type="ARBA" id="ARBA00049244"/>
    </source>
</evidence>
<organism evidence="17 18">
    <name type="scientific">Candidatus Nitrosocaldus cavascurensis</name>
    <dbReference type="NCBI Taxonomy" id="2058097"/>
    <lineage>
        <taxon>Archaea</taxon>
        <taxon>Nitrososphaerota</taxon>
        <taxon>Nitrososphaeria</taxon>
        <taxon>Candidatus Nitrosocaldales</taxon>
        <taxon>Candidatus Nitrosocaldaceae</taxon>
        <taxon>Candidatus Nitrosocaldus</taxon>
    </lineage>
</organism>
<evidence type="ECO:0000256" key="3">
    <source>
        <dbReference type="ARBA" id="ARBA00022457"/>
    </source>
</evidence>
<dbReference type="GO" id="GO:0005737">
    <property type="term" value="C:cytoplasm"/>
    <property type="evidence" value="ECO:0007669"/>
    <property type="project" value="UniProtKB-SubCell"/>
</dbReference>
<feature type="binding site" evidence="15">
    <location>
        <position position="23"/>
    </location>
    <ligand>
        <name>Mg(2+)</name>
        <dbReference type="ChEBI" id="CHEBI:18420"/>
    </ligand>
</feature>
<comment type="cofactor">
    <cofactor evidence="15">
        <name>Mg(2+)</name>
        <dbReference type="ChEBI" id="CHEBI:18420"/>
    </cofactor>
    <text evidence="15">Binds 2 magnesium ions per subunit.</text>
</comment>
<comment type="function">
    <text evidence="15">Poorly processive, error-prone DNA polymerase involved in untargeted mutagenesis. Copies undamaged DNA at stalled replication forks, which arise in vivo from mismatched or misaligned primer ends. These misaligned primers can be extended by PolIV. Exhibits no 3'-5' exonuclease (proofreading) activity. May be involved in translesional synthesis.</text>
</comment>
<protein>
    <recommendedName>
        <fullName evidence="15">DNA polymerase IV</fullName>
        <shortName evidence="15">Pol IV</shortName>
        <ecNumber evidence="15">2.7.7.7</ecNumber>
    </recommendedName>
</protein>
<keyword evidence="4 15" id="KW-0963">Cytoplasm</keyword>
<evidence type="ECO:0000256" key="9">
    <source>
        <dbReference type="ARBA" id="ARBA00022763"/>
    </source>
</evidence>
<comment type="similarity">
    <text evidence="2 15">Belongs to the DNA polymerase type-Y family.</text>
</comment>
<comment type="catalytic activity">
    <reaction evidence="14 15">
        <text>DNA(n) + a 2'-deoxyribonucleoside 5'-triphosphate = DNA(n+1) + diphosphate</text>
        <dbReference type="Rhea" id="RHEA:22508"/>
        <dbReference type="Rhea" id="RHEA-COMP:17339"/>
        <dbReference type="Rhea" id="RHEA-COMP:17340"/>
        <dbReference type="ChEBI" id="CHEBI:33019"/>
        <dbReference type="ChEBI" id="CHEBI:61560"/>
        <dbReference type="ChEBI" id="CHEBI:173112"/>
        <dbReference type="EC" id="2.7.7.7"/>
    </reaction>
</comment>
<evidence type="ECO:0000256" key="13">
    <source>
        <dbReference type="ARBA" id="ARBA00023204"/>
    </source>
</evidence>
<dbReference type="GO" id="GO:0000287">
    <property type="term" value="F:magnesium ion binding"/>
    <property type="evidence" value="ECO:0007669"/>
    <property type="project" value="UniProtKB-UniRule"/>
</dbReference>
<dbReference type="InterPro" id="IPR043128">
    <property type="entry name" value="Rev_trsase/Diguanyl_cyclase"/>
</dbReference>
<dbReference type="PANTHER" id="PTHR11076">
    <property type="entry name" value="DNA REPAIR POLYMERASE UMUC / TRANSFERASE FAMILY MEMBER"/>
    <property type="match status" value="1"/>
</dbReference>
<reference evidence="18" key="1">
    <citation type="submission" date="2018-01" db="EMBL/GenBank/DDBJ databases">
        <authorList>
            <person name="Kerou L M."/>
        </authorList>
    </citation>
    <scope>NUCLEOTIDE SEQUENCE [LARGE SCALE GENOMIC DNA]</scope>
    <source>
        <strain evidence="18">SCU2</strain>
    </source>
</reference>
<dbReference type="KEGG" id="ncv:NCAV_1203"/>
<dbReference type="EC" id="2.7.7.7" evidence="15"/>
<dbReference type="InterPro" id="IPR043502">
    <property type="entry name" value="DNA/RNA_pol_sf"/>
</dbReference>
<dbReference type="Gene3D" id="1.10.150.20">
    <property type="entry name" value="5' to 3' exonuclease, C-terminal subdomain"/>
    <property type="match status" value="1"/>
</dbReference>
<feature type="active site" evidence="15">
    <location>
        <position position="124"/>
    </location>
</feature>
<dbReference type="GO" id="GO:0006261">
    <property type="term" value="P:DNA-templated DNA replication"/>
    <property type="evidence" value="ECO:0007669"/>
    <property type="project" value="UniProtKB-UniRule"/>
</dbReference>
<gene>
    <name evidence="15 17" type="primary">dbh</name>
    <name evidence="17" type="ORF">NCAV_1203</name>
</gene>
<dbReference type="Pfam" id="PF21999">
    <property type="entry name" value="IMS_HHH_1"/>
    <property type="match status" value="1"/>
</dbReference>
<dbReference type="Pfam" id="PF11799">
    <property type="entry name" value="IMS_C"/>
    <property type="match status" value="1"/>
</dbReference>
<keyword evidence="13 15" id="KW-0234">DNA repair</keyword>
<dbReference type="PROSITE" id="PS50173">
    <property type="entry name" value="UMUC"/>
    <property type="match status" value="1"/>
</dbReference>
<keyword evidence="5 15" id="KW-0808">Transferase</keyword>
<dbReference type="InterPro" id="IPR001126">
    <property type="entry name" value="UmuC"/>
</dbReference>
<dbReference type="Gene3D" id="3.30.70.270">
    <property type="match status" value="1"/>
</dbReference>
<dbReference type="EMBL" id="LT981265">
    <property type="protein sequence ID" value="SPC34370.1"/>
    <property type="molecule type" value="Genomic_DNA"/>
</dbReference>
<dbReference type="GO" id="GO:0003887">
    <property type="term" value="F:DNA-directed DNA polymerase activity"/>
    <property type="evidence" value="ECO:0007669"/>
    <property type="project" value="UniProtKB-UniRule"/>
</dbReference>
<keyword evidence="12 15" id="KW-0238">DNA-binding</keyword>
<keyword evidence="18" id="KW-1185">Reference proteome</keyword>
<dbReference type="InterPro" id="IPR036775">
    <property type="entry name" value="DNA_pol_Y-fam_lit_finger_sf"/>
</dbReference>
<evidence type="ECO:0000256" key="4">
    <source>
        <dbReference type="ARBA" id="ARBA00022490"/>
    </source>
</evidence>
<feature type="domain" description="UmuC" evidence="16">
    <location>
        <begin position="19"/>
        <end position="205"/>
    </location>
</feature>
<evidence type="ECO:0000256" key="2">
    <source>
        <dbReference type="ARBA" id="ARBA00010945"/>
    </source>
</evidence>
<dbReference type="GO" id="GO:0042276">
    <property type="term" value="P:error-prone translesion synthesis"/>
    <property type="evidence" value="ECO:0007669"/>
    <property type="project" value="TreeGrafter"/>
</dbReference>
<dbReference type="InterPro" id="IPR017961">
    <property type="entry name" value="DNA_pol_Y-fam_little_finger"/>
</dbReference>
<feature type="binding site" evidence="15">
    <location>
        <position position="123"/>
    </location>
    <ligand>
        <name>Mg(2+)</name>
        <dbReference type="ChEBI" id="CHEBI:18420"/>
    </ligand>
</feature>
<evidence type="ECO:0000313" key="17">
    <source>
        <dbReference type="EMBL" id="SPC34370.1"/>
    </source>
</evidence>
<dbReference type="PANTHER" id="PTHR11076:SF33">
    <property type="entry name" value="DNA POLYMERASE KAPPA"/>
    <property type="match status" value="1"/>
</dbReference>
<dbReference type="Gene3D" id="3.30.1490.100">
    <property type="entry name" value="DNA polymerase, Y-family, little finger domain"/>
    <property type="match status" value="1"/>
</dbReference>
<dbReference type="GO" id="GO:0003684">
    <property type="term" value="F:damaged DNA binding"/>
    <property type="evidence" value="ECO:0007669"/>
    <property type="project" value="InterPro"/>
</dbReference>
<dbReference type="GeneID" id="41595208"/>
<evidence type="ECO:0000256" key="12">
    <source>
        <dbReference type="ARBA" id="ARBA00023125"/>
    </source>
</evidence>
<evidence type="ECO:0000256" key="10">
    <source>
        <dbReference type="ARBA" id="ARBA00022842"/>
    </source>
</evidence>
<evidence type="ECO:0000256" key="1">
    <source>
        <dbReference type="ARBA" id="ARBA00004496"/>
    </source>
</evidence>
<dbReference type="Proteomes" id="UP000236248">
    <property type="component" value="Chromosome NCAV"/>
</dbReference>
<dbReference type="InterPro" id="IPR050116">
    <property type="entry name" value="DNA_polymerase-Y"/>
</dbReference>
<dbReference type="Gene3D" id="3.40.1170.60">
    <property type="match status" value="1"/>
</dbReference>
<evidence type="ECO:0000256" key="6">
    <source>
        <dbReference type="ARBA" id="ARBA00022695"/>
    </source>
</evidence>
<evidence type="ECO:0000256" key="7">
    <source>
        <dbReference type="ARBA" id="ARBA00022705"/>
    </source>
</evidence>
<evidence type="ECO:0000256" key="8">
    <source>
        <dbReference type="ARBA" id="ARBA00022723"/>
    </source>
</evidence>
<keyword evidence="11 15" id="KW-0239">DNA-directed DNA polymerase</keyword>
<dbReference type="SUPFAM" id="SSF100879">
    <property type="entry name" value="Lesion bypass DNA polymerase (Y-family), little finger domain"/>
    <property type="match status" value="1"/>
</dbReference>
<dbReference type="CDD" id="cd03586">
    <property type="entry name" value="PolY_Pol_IV_kappa"/>
    <property type="match status" value="1"/>
</dbReference>
<dbReference type="RefSeq" id="WP_103286963.1">
    <property type="nucleotide sequence ID" value="NZ_LT981265.1"/>
</dbReference>
<evidence type="ECO:0000313" key="18">
    <source>
        <dbReference type="Proteomes" id="UP000236248"/>
    </source>
</evidence>
<name>A0A2K5ARU0_9ARCH</name>
<keyword evidence="10 15" id="KW-0460">Magnesium</keyword>
<proteinExistence type="inferred from homology"/>
<keyword evidence="9 15" id="KW-0227">DNA damage</keyword>
<dbReference type="InterPro" id="IPR053848">
    <property type="entry name" value="IMS_HHH_1"/>
</dbReference>
<evidence type="ECO:0000256" key="11">
    <source>
        <dbReference type="ARBA" id="ARBA00022932"/>
    </source>
</evidence>
<dbReference type="SUPFAM" id="SSF56672">
    <property type="entry name" value="DNA/RNA polymerases"/>
    <property type="match status" value="1"/>
</dbReference>
<evidence type="ECO:0000256" key="15">
    <source>
        <dbReference type="HAMAP-Rule" id="MF_01113"/>
    </source>
</evidence>
<dbReference type="NCBIfam" id="NF002677">
    <property type="entry name" value="PRK02406.1"/>
    <property type="match status" value="1"/>
</dbReference>
<dbReference type="AlphaFoldDB" id="A0A2K5ARU0"/>
<keyword evidence="8 15" id="KW-0479">Metal-binding</keyword>
<sequence>MGIGNISNNNSGKGSKRIIMHVDLDYFYAQCEELRRKDLKDKPVVVCVYSARGGDSGAVSTCNYKARAYGVKAGMPIVQAKRLLRGQDAVFLPVDEQYYTSISDMVMTILRANADAFEQISIDEAYMDVSIRCRDFDSAIALATRLKDELRANIGLTCSIGIGMNKLIAKMASDYRKPDGLTVVRPEEVQGFISQMGVGKLLWVGKKTEARLNSMGIYTVADLAKISIDTLINEFGRKMGVYLYNASRGIDEEQVKESSMAKQISRITTLKRDANAIEDMLDDLHALSIDVHKSVVEQGLLFRSVGIILVYEDLSMRSKARTLKHYSNSIDDLLRYARVLLEEALKESRMPVRRLGVKVSDLMSVKGQETLQRFM</sequence>
<dbReference type="GO" id="GO:0006281">
    <property type="term" value="P:DNA repair"/>
    <property type="evidence" value="ECO:0007669"/>
    <property type="project" value="UniProtKB-UniRule"/>
</dbReference>
<keyword evidence="7 15" id="KW-0235">DNA replication</keyword>
<evidence type="ECO:0000256" key="5">
    <source>
        <dbReference type="ARBA" id="ARBA00022679"/>
    </source>
</evidence>
<comment type="subcellular location">
    <subcellularLocation>
        <location evidence="1 15">Cytoplasm</location>
    </subcellularLocation>
</comment>
<keyword evidence="3 15" id="KW-0515">Mutator protein</keyword>
<dbReference type="Pfam" id="PF00817">
    <property type="entry name" value="IMS"/>
    <property type="match status" value="1"/>
</dbReference>
<feature type="site" description="Substrate discrimination" evidence="15">
    <location>
        <position position="28"/>
    </location>
</feature>